<name>A0ABS5E3A9_9BURK</name>
<proteinExistence type="predicted"/>
<gene>
    <name evidence="2" type="ORF">KAK11_21025</name>
</gene>
<accession>A0ABS5E3A9</accession>
<evidence type="ECO:0000313" key="3">
    <source>
        <dbReference type="Proteomes" id="UP000672097"/>
    </source>
</evidence>
<feature type="region of interest" description="Disordered" evidence="1">
    <location>
        <begin position="426"/>
        <end position="446"/>
    </location>
</feature>
<comment type="caution">
    <text evidence="2">The sequence shown here is derived from an EMBL/GenBank/DDBJ whole genome shotgun (WGS) entry which is preliminary data.</text>
</comment>
<dbReference type="RefSeq" id="WP_210811543.1">
    <property type="nucleotide sequence ID" value="NZ_JAGQDG010000010.1"/>
</dbReference>
<feature type="compositionally biased region" description="Polar residues" evidence="1">
    <location>
        <begin position="426"/>
        <end position="436"/>
    </location>
</feature>
<organism evidence="2 3">
    <name type="scientific">Ideonella paludis</name>
    <dbReference type="NCBI Taxonomy" id="1233411"/>
    <lineage>
        <taxon>Bacteria</taxon>
        <taxon>Pseudomonadati</taxon>
        <taxon>Pseudomonadota</taxon>
        <taxon>Betaproteobacteria</taxon>
        <taxon>Burkholderiales</taxon>
        <taxon>Sphaerotilaceae</taxon>
        <taxon>Ideonella</taxon>
    </lineage>
</organism>
<dbReference type="EMBL" id="JAGQDG010000010">
    <property type="protein sequence ID" value="MBQ0937819.1"/>
    <property type="molecule type" value="Genomic_DNA"/>
</dbReference>
<sequence>MLKRSPPPSRQADHTVALRDEWHRFHLGQVRSAEPRSGLWPRCVLWLDEGSIPELTHYDGDVQYAAQVLQKTAEDNGTFAERVQVVVHATRKLGEHHQVLYSAIPLSRWTEMMAYAARAEEAIPVYLLPGLAVQRCTPKSAVLMCFTAFLCLVWEESGALQLRSSPMGLDSDVNAALRNMVEQAAVGDGSSQRYAYAELELFDFRSPSASADAPLQVEEWWPKGLALRAWFNSADGNTLRRQFERLGGLADTARVKDLCNPAADHAALLARQHWPRVQLANALACAVAIGLAGLLGWQAWRHHQAGQELAQRLSGLSAQAETLRAQTRPQVEANTQAEFLTQAFAAGYRQPGALAEWLGRVKLAVPPEMVVLSLGLERDDKTPRKAGVAEPVKGIRLDAALAAAVDNKSAVLSQFVRQLENQGFTVRSRRSPSQANAAGAGDAESSEVVTYLIDRSAAGGVR</sequence>
<evidence type="ECO:0000313" key="2">
    <source>
        <dbReference type="EMBL" id="MBQ0937819.1"/>
    </source>
</evidence>
<evidence type="ECO:0000256" key="1">
    <source>
        <dbReference type="SAM" id="MobiDB-lite"/>
    </source>
</evidence>
<keyword evidence="3" id="KW-1185">Reference proteome</keyword>
<protein>
    <recommendedName>
        <fullName evidence="4">GspL cytoplasmic actin-ATPase-like domain-containing protein</fullName>
    </recommendedName>
</protein>
<reference evidence="2 3" key="1">
    <citation type="submission" date="2021-04" db="EMBL/GenBank/DDBJ databases">
        <title>The genome sequence of type strain Ideonella paludis KCTC 32238.</title>
        <authorList>
            <person name="Liu Y."/>
        </authorList>
    </citation>
    <scope>NUCLEOTIDE SEQUENCE [LARGE SCALE GENOMIC DNA]</scope>
    <source>
        <strain evidence="2 3">KCTC 32238</strain>
    </source>
</reference>
<evidence type="ECO:0008006" key="4">
    <source>
        <dbReference type="Google" id="ProtNLM"/>
    </source>
</evidence>
<dbReference type="Proteomes" id="UP000672097">
    <property type="component" value="Unassembled WGS sequence"/>
</dbReference>